<dbReference type="EMBL" id="CP045895">
    <property type="protein sequence ID" value="QQP49174.1"/>
    <property type="molecule type" value="Genomic_DNA"/>
</dbReference>
<feature type="non-terminal residue" evidence="1">
    <location>
        <position position="1"/>
    </location>
</feature>
<accession>A0A7T8HFN4</accession>
<evidence type="ECO:0000313" key="1">
    <source>
        <dbReference type="EMBL" id="QQP49174.1"/>
    </source>
</evidence>
<gene>
    <name evidence="1" type="ORF">FKW44_009730</name>
</gene>
<organism evidence="1 2">
    <name type="scientific">Caligus rogercresseyi</name>
    <name type="common">Sea louse</name>
    <dbReference type="NCBI Taxonomy" id="217165"/>
    <lineage>
        <taxon>Eukaryota</taxon>
        <taxon>Metazoa</taxon>
        <taxon>Ecdysozoa</taxon>
        <taxon>Arthropoda</taxon>
        <taxon>Crustacea</taxon>
        <taxon>Multicrustacea</taxon>
        <taxon>Hexanauplia</taxon>
        <taxon>Copepoda</taxon>
        <taxon>Siphonostomatoida</taxon>
        <taxon>Caligidae</taxon>
        <taxon>Caligus</taxon>
    </lineage>
</organism>
<proteinExistence type="predicted"/>
<dbReference type="Proteomes" id="UP000595437">
    <property type="component" value="Chromosome 6"/>
</dbReference>
<reference evidence="2" key="1">
    <citation type="submission" date="2021-01" db="EMBL/GenBank/DDBJ databases">
        <title>Caligus Genome Assembly.</title>
        <authorList>
            <person name="Gallardo-Escarate C."/>
        </authorList>
    </citation>
    <scope>NUCLEOTIDE SEQUENCE [LARGE SCALE GENOMIC DNA]</scope>
</reference>
<evidence type="ECO:0000313" key="2">
    <source>
        <dbReference type="Proteomes" id="UP000595437"/>
    </source>
</evidence>
<keyword evidence="2" id="KW-1185">Reference proteome</keyword>
<feature type="non-terminal residue" evidence="1">
    <location>
        <position position="64"/>
    </location>
</feature>
<sequence length="64" mass="7427">NRLPNMSRNFSKLFIKKGPCLASNKRKRVSLPEEKLKGLSKIFSVKEVDTYIREKLHKNRAPGE</sequence>
<dbReference type="AlphaFoldDB" id="A0A7T8HFN4"/>
<protein>
    <submittedName>
        <fullName evidence="1">Uncharacterized protein</fullName>
    </submittedName>
</protein>
<name>A0A7T8HFN4_CALRO</name>